<dbReference type="GO" id="GO:0016020">
    <property type="term" value="C:membrane"/>
    <property type="evidence" value="ECO:0007669"/>
    <property type="project" value="InterPro"/>
</dbReference>
<dbReference type="EMBL" id="FOJG01000001">
    <property type="protein sequence ID" value="SEW35512.1"/>
    <property type="molecule type" value="Genomic_DNA"/>
</dbReference>
<feature type="transmembrane region" description="Helical" evidence="1">
    <location>
        <begin position="12"/>
        <end position="33"/>
    </location>
</feature>
<feature type="transmembrane region" description="Helical" evidence="1">
    <location>
        <begin position="238"/>
        <end position="257"/>
    </location>
</feature>
<feature type="transmembrane region" description="Helical" evidence="1">
    <location>
        <begin position="91"/>
        <end position="114"/>
    </location>
</feature>
<dbReference type="STRING" id="29529.SAMN04488122_2262"/>
<protein>
    <submittedName>
        <fullName evidence="3">Histidine kinase</fullName>
    </submittedName>
</protein>
<feature type="domain" description="Signal transduction histidine kinase internal region" evidence="2">
    <location>
        <begin position="309"/>
        <end position="385"/>
    </location>
</feature>
<keyword evidence="1" id="KW-0812">Transmembrane</keyword>
<gene>
    <name evidence="3" type="ORF">SAMN04488122_2262</name>
</gene>
<dbReference type="AlphaFoldDB" id="A0A1I0R4Z3"/>
<proteinExistence type="predicted"/>
<feature type="transmembrane region" description="Helical" evidence="1">
    <location>
        <begin position="173"/>
        <end position="193"/>
    </location>
</feature>
<keyword evidence="3" id="KW-0418">Kinase</keyword>
<dbReference type="RefSeq" id="WP_177192122.1">
    <property type="nucleotide sequence ID" value="NZ_FOJG01000001.1"/>
</dbReference>
<keyword evidence="3" id="KW-0808">Transferase</keyword>
<keyword evidence="1" id="KW-0472">Membrane</keyword>
<evidence type="ECO:0000259" key="2">
    <source>
        <dbReference type="Pfam" id="PF06580"/>
    </source>
</evidence>
<feature type="transmembrane region" description="Helical" evidence="1">
    <location>
        <begin position="199"/>
        <end position="218"/>
    </location>
</feature>
<feature type="transmembrane region" description="Helical" evidence="1">
    <location>
        <begin position="134"/>
        <end position="152"/>
    </location>
</feature>
<organism evidence="3 4">
    <name type="scientific">Chitinophaga arvensicola</name>
    <dbReference type="NCBI Taxonomy" id="29529"/>
    <lineage>
        <taxon>Bacteria</taxon>
        <taxon>Pseudomonadati</taxon>
        <taxon>Bacteroidota</taxon>
        <taxon>Chitinophagia</taxon>
        <taxon>Chitinophagales</taxon>
        <taxon>Chitinophagaceae</taxon>
        <taxon>Chitinophaga</taxon>
    </lineage>
</organism>
<keyword evidence="4" id="KW-1185">Reference proteome</keyword>
<evidence type="ECO:0000313" key="4">
    <source>
        <dbReference type="Proteomes" id="UP000199310"/>
    </source>
</evidence>
<accession>A0A1I0R4Z3</accession>
<dbReference type="Proteomes" id="UP000199310">
    <property type="component" value="Unassembled WGS sequence"/>
</dbReference>
<feature type="transmembrane region" description="Helical" evidence="1">
    <location>
        <begin position="263"/>
        <end position="287"/>
    </location>
</feature>
<dbReference type="Pfam" id="PF06580">
    <property type="entry name" value="His_kinase"/>
    <property type="match status" value="1"/>
</dbReference>
<dbReference type="InterPro" id="IPR036890">
    <property type="entry name" value="HATPase_C_sf"/>
</dbReference>
<dbReference type="GO" id="GO:0000155">
    <property type="term" value="F:phosphorelay sensor kinase activity"/>
    <property type="evidence" value="ECO:0007669"/>
    <property type="project" value="InterPro"/>
</dbReference>
<dbReference type="InterPro" id="IPR010559">
    <property type="entry name" value="Sig_transdc_His_kin_internal"/>
</dbReference>
<dbReference type="Gene3D" id="3.30.565.10">
    <property type="entry name" value="Histidine kinase-like ATPase, C-terminal domain"/>
    <property type="match status" value="1"/>
</dbReference>
<keyword evidence="1" id="KW-1133">Transmembrane helix</keyword>
<evidence type="ECO:0000313" key="3">
    <source>
        <dbReference type="EMBL" id="SEW35512.1"/>
    </source>
</evidence>
<reference evidence="4" key="1">
    <citation type="submission" date="2016-10" db="EMBL/GenBank/DDBJ databases">
        <authorList>
            <person name="Varghese N."/>
            <person name="Submissions S."/>
        </authorList>
    </citation>
    <scope>NUCLEOTIDE SEQUENCE [LARGE SCALE GENOMIC DNA]</scope>
    <source>
        <strain evidence="4">DSM 3695</strain>
    </source>
</reference>
<dbReference type="SUPFAM" id="SSF55874">
    <property type="entry name" value="ATPase domain of HSP90 chaperone/DNA topoisomerase II/histidine kinase"/>
    <property type="match status" value="1"/>
</dbReference>
<evidence type="ECO:0000256" key="1">
    <source>
        <dbReference type="SAM" id="Phobius"/>
    </source>
</evidence>
<feature type="transmembrane region" description="Helical" evidence="1">
    <location>
        <begin position="53"/>
        <end position="79"/>
    </location>
</feature>
<dbReference type="PANTHER" id="PTHR34220:SF7">
    <property type="entry name" value="SENSOR HISTIDINE KINASE YPDA"/>
    <property type="match status" value="1"/>
</dbReference>
<name>A0A1I0R4Z3_9BACT</name>
<dbReference type="PANTHER" id="PTHR34220">
    <property type="entry name" value="SENSOR HISTIDINE KINASE YPDA"/>
    <property type="match status" value="1"/>
</dbReference>
<dbReference type="InterPro" id="IPR050640">
    <property type="entry name" value="Bact_2-comp_sensor_kinase"/>
</dbReference>
<sequence length="503" mass="57725">MNQFKKIEFGIVTAIFVLLLFSLLYPSIVYNVFELQDIYGAKFARYHQVFDYYLHYLLPSIGRVMLVYVSFLLVNFLIVPEFLEKGNWVKGVLLLFPIGVGYFILMMVAASYYNGYLFGVYDTVRGAHTHFVKTAFITTIFSAVLYVGYYYFRKALVTLLYPRINIDPEFRRMLTEIAWASGIVVVLFCLSFSDSRDLALMIFFFGPSQLAVFFVLRYKVFPTFVDGHKNKSLLIRDITFIILASNVLMALIARALVHRQGGWFAALAFCGIGVSVLVVLPVCWLLFRSQQKQVNTVVTLKKALGHSTANLDFLRSQINPHFLFNALNTLYGTALQEEAARTSEGIQKLGDMMRFMLHDNHLEKIPLDKEVAYLQNYIALQRLRVLSSPDILIEVNIDESQCQHEIAPMLLIPFVENAFKHGISLRHRSRIVISLSCTADQIFFDVYNSVHPRPENDPEREGMGIGLNNVKERLTLSYPHRHELSIRQTATEFFIHLTIDVNK</sequence>